<sequence>MRSRRISKRILTSLVGIIMVWVEILLTDDESYLLPWGTGSWPITAVRTPTSLSELLQQSFFRIPGRQGSSGSSARPSTVSPSPQKINTNQLIDLMVKERVQLLLALDLD</sequence>
<name>A0A4Y2LGT4_ARAVE</name>
<dbReference type="EMBL" id="BGPR01005690">
    <property type="protein sequence ID" value="GBN12537.1"/>
    <property type="molecule type" value="Genomic_DNA"/>
</dbReference>
<dbReference type="Proteomes" id="UP000499080">
    <property type="component" value="Unassembled WGS sequence"/>
</dbReference>
<dbReference type="AlphaFoldDB" id="A0A4Y2LGT4"/>
<evidence type="ECO:0000313" key="2">
    <source>
        <dbReference type="EMBL" id="GBN12537.1"/>
    </source>
</evidence>
<keyword evidence="3" id="KW-1185">Reference proteome</keyword>
<protein>
    <submittedName>
        <fullName evidence="2">Uncharacterized protein</fullName>
    </submittedName>
</protein>
<comment type="caution">
    <text evidence="2">The sequence shown here is derived from an EMBL/GenBank/DDBJ whole genome shotgun (WGS) entry which is preliminary data.</text>
</comment>
<accession>A0A4Y2LGT4</accession>
<feature type="compositionally biased region" description="Polar residues" evidence="1">
    <location>
        <begin position="67"/>
        <end position="85"/>
    </location>
</feature>
<feature type="region of interest" description="Disordered" evidence="1">
    <location>
        <begin position="64"/>
        <end position="85"/>
    </location>
</feature>
<evidence type="ECO:0000256" key="1">
    <source>
        <dbReference type="SAM" id="MobiDB-lite"/>
    </source>
</evidence>
<organism evidence="2 3">
    <name type="scientific">Araneus ventricosus</name>
    <name type="common">Orbweaver spider</name>
    <name type="synonym">Epeira ventricosa</name>
    <dbReference type="NCBI Taxonomy" id="182803"/>
    <lineage>
        <taxon>Eukaryota</taxon>
        <taxon>Metazoa</taxon>
        <taxon>Ecdysozoa</taxon>
        <taxon>Arthropoda</taxon>
        <taxon>Chelicerata</taxon>
        <taxon>Arachnida</taxon>
        <taxon>Araneae</taxon>
        <taxon>Araneomorphae</taxon>
        <taxon>Entelegynae</taxon>
        <taxon>Araneoidea</taxon>
        <taxon>Araneidae</taxon>
        <taxon>Araneus</taxon>
    </lineage>
</organism>
<proteinExistence type="predicted"/>
<gene>
    <name evidence="2" type="ORF">AVEN_166305_1</name>
</gene>
<evidence type="ECO:0000313" key="3">
    <source>
        <dbReference type="Proteomes" id="UP000499080"/>
    </source>
</evidence>
<reference evidence="2 3" key="1">
    <citation type="journal article" date="2019" name="Sci. Rep.">
        <title>Orb-weaving spider Araneus ventricosus genome elucidates the spidroin gene catalogue.</title>
        <authorList>
            <person name="Kono N."/>
            <person name="Nakamura H."/>
            <person name="Ohtoshi R."/>
            <person name="Moran D.A.P."/>
            <person name="Shinohara A."/>
            <person name="Yoshida Y."/>
            <person name="Fujiwara M."/>
            <person name="Mori M."/>
            <person name="Tomita M."/>
            <person name="Arakawa K."/>
        </authorList>
    </citation>
    <scope>NUCLEOTIDE SEQUENCE [LARGE SCALE GENOMIC DNA]</scope>
</reference>